<dbReference type="PANTHER" id="PTHR10110">
    <property type="entry name" value="SODIUM/HYDROGEN EXCHANGER"/>
    <property type="match status" value="1"/>
</dbReference>
<dbReference type="InterPro" id="IPR004705">
    <property type="entry name" value="Cation/H_exchanger_CPA1_bac"/>
</dbReference>
<feature type="transmembrane region" description="Helical" evidence="11">
    <location>
        <begin position="401"/>
        <end position="426"/>
    </location>
</feature>
<evidence type="ECO:0000256" key="3">
    <source>
        <dbReference type="ARBA" id="ARBA00022449"/>
    </source>
</evidence>
<reference evidence="14 15" key="1">
    <citation type="submission" date="2024-03" db="EMBL/GenBank/DDBJ databases">
        <title>Complete Genome Sequence and Annotation of Ignatzschineria larvae DSM 13226.</title>
        <authorList>
            <person name="Cantrell E."/>
            <person name="Burcham Z.M."/>
        </authorList>
    </citation>
    <scope>NUCLEOTIDE SEQUENCE [LARGE SCALE GENOMIC DNA]</scope>
    <source>
        <strain evidence="14 15">DSM 13226</strain>
    </source>
</reference>
<organism evidence="14 15">
    <name type="scientific">Ignatzschineria larvae DSM 13226</name>
    <dbReference type="NCBI Taxonomy" id="1111732"/>
    <lineage>
        <taxon>Bacteria</taxon>
        <taxon>Pseudomonadati</taxon>
        <taxon>Pseudomonadota</taxon>
        <taxon>Gammaproteobacteria</taxon>
        <taxon>Cardiobacteriales</taxon>
        <taxon>Ignatzschineriaceae</taxon>
        <taxon>Ignatzschineria</taxon>
    </lineage>
</organism>
<dbReference type="NCBIfam" id="TIGR00831">
    <property type="entry name" value="a_cpa1"/>
    <property type="match status" value="1"/>
</dbReference>
<keyword evidence="11" id="KW-0997">Cell inner membrane</keyword>
<keyword evidence="5 11" id="KW-0812">Transmembrane</keyword>
<keyword evidence="15" id="KW-1185">Reference proteome</keyword>
<keyword evidence="6 11" id="KW-1133">Transmembrane helix</keyword>
<evidence type="ECO:0000313" key="15">
    <source>
        <dbReference type="Proteomes" id="UP001449178"/>
    </source>
</evidence>
<dbReference type="RefSeq" id="WP_026879248.1">
    <property type="nucleotide sequence ID" value="NZ_AZOD01000029.1"/>
</dbReference>
<evidence type="ECO:0000256" key="4">
    <source>
        <dbReference type="ARBA" id="ARBA00022475"/>
    </source>
</evidence>
<gene>
    <name evidence="14" type="ORF">WMO13_07075</name>
</gene>
<keyword evidence="10 11" id="KW-0739">Sodium transport</keyword>
<feature type="transmembrane region" description="Helical" evidence="11">
    <location>
        <begin position="284"/>
        <end position="302"/>
    </location>
</feature>
<dbReference type="EMBL" id="CP150637">
    <property type="protein sequence ID" value="WZW87138.1"/>
    <property type="molecule type" value="Genomic_DNA"/>
</dbReference>
<dbReference type="Pfam" id="PF00999">
    <property type="entry name" value="Na_H_Exchanger"/>
    <property type="match status" value="1"/>
</dbReference>
<evidence type="ECO:0000256" key="1">
    <source>
        <dbReference type="ARBA" id="ARBA00004651"/>
    </source>
</evidence>
<evidence type="ECO:0000256" key="5">
    <source>
        <dbReference type="ARBA" id="ARBA00022692"/>
    </source>
</evidence>
<keyword evidence="8 11" id="KW-0406">Ion transport</keyword>
<evidence type="ECO:0000256" key="7">
    <source>
        <dbReference type="ARBA" id="ARBA00023053"/>
    </source>
</evidence>
<feature type="transmembrane region" description="Helical" evidence="11">
    <location>
        <begin position="322"/>
        <end position="345"/>
    </location>
</feature>
<feature type="domain" description="Cation/H+ exchanger transmembrane" evidence="13">
    <location>
        <begin position="13"/>
        <end position="428"/>
    </location>
</feature>
<comment type="caution">
    <text evidence="11">Lacks conserved residue(s) required for the propagation of feature annotation.</text>
</comment>
<comment type="similarity">
    <text evidence="11">Belongs to the monovalent cation:proton antiporter 1 (CPA1) transporter (TC 2.A.36) family.</text>
</comment>
<evidence type="ECO:0000256" key="6">
    <source>
        <dbReference type="ARBA" id="ARBA00022989"/>
    </source>
</evidence>
<keyword evidence="9 11" id="KW-0472">Membrane</keyword>
<name>A0ABZ3BZF3_9GAMM</name>
<feature type="region of interest" description="Disordered" evidence="12">
    <location>
        <begin position="479"/>
        <end position="502"/>
    </location>
</feature>
<feature type="transmembrane region" description="Helical" evidence="11">
    <location>
        <begin position="88"/>
        <end position="108"/>
    </location>
</feature>
<evidence type="ECO:0000256" key="12">
    <source>
        <dbReference type="SAM" id="MobiDB-lite"/>
    </source>
</evidence>
<evidence type="ECO:0000259" key="13">
    <source>
        <dbReference type="Pfam" id="PF00999"/>
    </source>
</evidence>
<dbReference type="Gene3D" id="6.10.140.1330">
    <property type="match status" value="1"/>
</dbReference>
<dbReference type="Proteomes" id="UP001449178">
    <property type="component" value="Chromosome"/>
</dbReference>
<evidence type="ECO:0000256" key="9">
    <source>
        <dbReference type="ARBA" id="ARBA00023136"/>
    </source>
</evidence>
<feature type="transmembrane region" description="Helical" evidence="11">
    <location>
        <begin position="192"/>
        <end position="215"/>
    </location>
</feature>
<comment type="function">
    <text evidence="11">Na(+)/H(+) antiporter that extrudes sodium in exchange for external protons.</text>
</comment>
<feature type="transmembrane region" description="Helical" evidence="11">
    <location>
        <begin position="365"/>
        <end position="389"/>
    </location>
</feature>
<keyword evidence="4" id="KW-1003">Cell membrane</keyword>
<evidence type="ECO:0000256" key="8">
    <source>
        <dbReference type="ARBA" id="ARBA00023065"/>
    </source>
</evidence>
<feature type="compositionally biased region" description="Basic and acidic residues" evidence="12">
    <location>
        <begin position="480"/>
        <end position="489"/>
    </location>
</feature>
<feature type="transmembrane region" description="Helical" evidence="11">
    <location>
        <begin position="157"/>
        <end position="180"/>
    </location>
</feature>
<sequence>MSIFITIFVIILLIALSSSIYKILPFNLPLPFIQIILGAVVSWPNNGFHVTFDPELFMLLFIPPLLFEDGRKMPLREFFHSGREIVSLALVLVFVTVVGLGYVIYFFMPEMSLPVAFALAAILSPTDAVALSSIVGKGRLSHRLMQVLEGEALMNDASALVSLKFAIAVALGITALSTAHDYAMLSLTFLKMAVGGILIGIAFTWLYVQFILFLSRLQNDEMGSQMILIMLLPFGSYAIAELLEFSGILSAVAAGMTLGYSKLMQNTPVQTRIRANNVWGLLEYLLNGAVFLMLGLQIPGIFENAYSDALVDPSTTFTTLLGDIVLIYLALLLLRFLWVALLRLLSPYTPFKKPMSFASMTFKELLILTFSGVRGTVTLSAALSIPLLISTNPDVPFPARYQVIFLSAGIIILSLVTAALVLPILLRKKKSANDVHVEVENNKEEQEIRSEIATAAIDAVKSTAETLLNKAMKEQQIAAKAKEDQKQETDIVSENTEKSEEELNEEATLFISQIMNHVISEIEQVNHMIEKTKETDAIEVHMRLAAVRAERRKLFELKSKNRLSAELYANLLYELDLAEALILGRSPIHPNN</sequence>
<comment type="subcellular location">
    <subcellularLocation>
        <location evidence="11">Cell inner membrane</location>
        <topology evidence="11">Multi-pass membrane protein</topology>
    </subcellularLocation>
    <subcellularLocation>
        <location evidence="1">Cell membrane</location>
        <topology evidence="1">Multi-pass membrane protein</topology>
    </subcellularLocation>
</comment>
<evidence type="ECO:0000256" key="2">
    <source>
        <dbReference type="ARBA" id="ARBA00022448"/>
    </source>
</evidence>
<keyword evidence="3 11" id="KW-0050">Antiport</keyword>
<evidence type="ECO:0000256" key="10">
    <source>
        <dbReference type="ARBA" id="ARBA00023201"/>
    </source>
</evidence>
<protein>
    <submittedName>
        <fullName evidence="14">Na+/H+ antiporter</fullName>
    </submittedName>
</protein>
<evidence type="ECO:0000256" key="11">
    <source>
        <dbReference type="RuleBase" id="RU366002"/>
    </source>
</evidence>
<proteinExistence type="inferred from homology"/>
<dbReference type="PANTHER" id="PTHR10110:SF86">
    <property type="entry name" value="SODIUM_HYDROGEN EXCHANGER 7"/>
    <property type="match status" value="1"/>
</dbReference>
<dbReference type="InterPro" id="IPR018422">
    <property type="entry name" value="Cation/H_exchanger_CPA1"/>
</dbReference>
<keyword evidence="7 11" id="KW-0915">Sodium</keyword>
<evidence type="ECO:0000313" key="14">
    <source>
        <dbReference type="EMBL" id="WZW87138.1"/>
    </source>
</evidence>
<keyword evidence="2 11" id="KW-0813">Transport</keyword>
<dbReference type="InterPro" id="IPR006153">
    <property type="entry name" value="Cation/H_exchanger_TM"/>
</dbReference>
<feature type="transmembrane region" description="Helical" evidence="11">
    <location>
        <begin position="114"/>
        <end position="136"/>
    </location>
</feature>
<accession>A0ABZ3BZF3</accession>